<keyword evidence="2" id="KW-0067">ATP-binding</keyword>
<accession>A0ABV3SML2</accession>
<dbReference type="RefSeq" id="WP_367954687.1">
    <property type="nucleotide sequence ID" value="NZ_JBDPGJ010000003.1"/>
</dbReference>
<dbReference type="EMBL" id="JBDPGJ010000003">
    <property type="protein sequence ID" value="MEX0406805.1"/>
    <property type="molecule type" value="Genomic_DNA"/>
</dbReference>
<dbReference type="InterPro" id="IPR027417">
    <property type="entry name" value="P-loop_NTPase"/>
</dbReference>
<keyword evidence="6" id="KW-1185">Reference proteome</keyword>
<dbReference type="Pfam" id="PF03704">
    <property type="entry name" value="BTAD"/>
    <property type="match status" value="1"/>
</dbReference>
<name>A0ABV3SML2_9HYPH</name>
<dbReference type="Gene3D" id="1.10.10.10">
    <property type="entry name" value="Winged helix-like DNA-binding domain superfamily/Winged helix DNA-binding domain"/>
    <property type="match status" value="1"/>
</dbReference>
<dbReference type="Gene3D" id="3.40.50.300">
    <property type="entry name" value="P-loop containing nucleotide triphosphate hydrolases"/>
    <property type="match status" value="1"/>
</dbReference>
<gene>
    <name evidence="5" type="ORF">ABGN05_14145</name>
</gene>
<proteinExistence type="predicted"/>
<dbReference type="PANTHER" id="PTHR16305">
    <property type="entry name" value="TESTICULAR SOLUBLE ADENYLYL CYCLASE"/>
    <property type="match status" value="1"/>
</dbReference>
<evidence type="ECO:0000256" key="2">
    <source>
        <dbReference type="ARBA" id="ARBA00022840"/>
    </source>
</evidence>
<organism evidence="5 6">
    <name type="scientific">Aquibium pacificus</name>
    <dbReference type="NCBI Taxonomy" id="3153579"/>
    <lineage>
        <taxon>Bacteria</taxon>
        <taxon>Pseudomonadati</taxon>
        <taxon>Pseudomonadota</taxon>
        <taxon>Alphaproteobacteria</taxon>
        <taxon>Hyphomicrobiales</taxon>
        <taxon>Phyllobacteriaceae</taxon>
        <taxon>Aquibium</taxon>
    </lineage>
</organism>
<feature type="region of interest" description="Disordered" evidence="3">
    <location>
        <begin position="251"/>
        <end position="275"/>
    </location>
</feature>
<evidence type="ECO:0000259" key="4">
    <source>
        <dbReference type="SMART" id="SM01043"/>
    </source>
</evidence>
<dbReference type="Proteomes" id="UP001556692">
    <property type="component" value="Unassembled WGS sequence"/>
</dbReference>
<evidence type="ECO:0000313" key="6">
    <source>
        <dbReference type="Proteomes" id="UP001556692"/>
    </source>
</evidence>
<feature type="domain" description="Bacterial transcriptional activator" evidence="4">
    <location>
        <begin position="96"/>
        <end position="237"/>
    </location>
</feature>
<comment type="caution">
    <text evidence="5">The sequence shown here is derived from an EMBL/GenBank/DDBJ whole genome shotgun (WGS) entry which is preliminary data.</text>
</comment>
<evidence type="ECO:0000256" key="3">
    <source>
        <dbReference type="SAM" id="MobiDB-lite"/>
    </source>
</evidence>
<dbReference type="PANTHER" id="PTHR16305:SF28">
    <property type="entry name" value="GUANYLATE CYCLASE DOMAIN-CONTAINING PROTEIN"/>
    <property type="match status" value="1"/>
</dbReference>
<dbReference type="SUPFAM" id="SSF52540">
    <property type="entry name" value="P-loop containing nucleoside triphosphate hydrolases"/>
    <property type="match status" value="1"/>
</dbReference>
<dbReference type="Pfam" id="PF13191">
    <property type="entry name" value="AAA_16"/>
    <property type="match status" value="1"/>
</dbReference>
<dbReference type="Gene3D" id="1.25.40.10">
    <property type="entry name" value="Tetratricopeptide repeat domain"/>
    <property type="match status" value="2"/>
</dbReference>
<dbReference type="SUPFAM" id="SSF48452">
    <property type="entry name" value="TPR-like"/>
    <property type="match status" value="1"/>
</dbReference>
<evidence type="ECO:0000256" key="1">
    <source>
        <dbReference type="ARBA" id="ARBA00022741"/>
    </source>
</evidence>
<dbReference type="InterPro" id="IPR011990">
    <property type="entry name" value="TPR-like_helical_dom_sf"/>
</dbReference>
<dbReference type="SMART" id="SM01043">
    <property type="entry name" value="BTAD"/>
    <property type="match status" value="1"/>
</dbReference>
<sequence length="1012" mass="110113">MLTLNLLGELEVLRDGDRVALPPSRKTRALLAYLASTGRQHRRERLCSMFWEVPDDPRGSLRWSMSRLRPLVDEPDSSRIVANRESVAFQANGAEIDLLALRSLVSSGLEKLSTEQLEAAAARFRGEFLEGLDLPAQHEFQAWCVAEREDLRRLQIRILEELKERHTGNPESALAAARQLAQVDPFNEAARADLLRLLARTGRQQEAESHFETAERLFREIGPEASQRLAGAWRTIRREAAGERARAPLAIQGPERVETLPRDGTGAAEAPPAPSALADAARFVGREREMDALKAVAEAAASGGSAKVVVLMGEAGIGKSRLVQEFTASMRRRGAGPMIGRAYDARLSTALGPWAEAVGELPLAETDEEAASGREKLFAEVAKRVFAGEGLPILVLDDFQWINETSAELLHHVVRSAQDRALLVVLTARDGELPDNIPANSVLRSLRRYRLVEEMVLDPLPPEDIVRLVQGVSSLADADAIVRLSAGNPLYAEELAQNGADRAGTLPRTLKELVRDRIERLGPEASDLLNWASVLGPVMKGDTLQTVAGYDLQDFLEISDKLERHRLLVPVDQVSGQGAYTFAHELLREAIYTGLSEPRRRVMHLKIARVLQQAPGGASALDIARHAAAGGDGRMAARACVLAGRHCMRLFAHGEAMALVRHGQHYAEALPDPDRLDCLVDLAEIELRTSRPDDPARFMERLEALAEAALNHGCGDAAGRCYRMLATLRWEGGAWSDAQRDTLRGELVSRGADERQRAVALGEAARCLVMLERDLPLAEALVLEADALARRAGVEPNAIADATALLRCHQGEFEKGRDLLRKARMLAWREGDRACEFLALEHLLTLEIELGELEAAASLCEEAVELAARLPSGSDLPFAKSLAALCRYVHGRETTLAAFDAAMDDLRAADAKHRLAFAAMTAARILFGQSENLGAERLALEALAAATLLERHSDMVSALAILARIAGAKGDGDARTGYLDRLGEVMALGVSEAALRAAEDALVLPHQAMAEA</sequence>
<dbReference type="InterPro" id="IPR036388">
    <property type="entry name" value="WH-like_DNA-bd_sf"/>
</dbReference>
<dbReference type="InterPro" id="IPR041664">
    <property type="entry name" value="AAA_16"/>
</dbReference>
<keyword evidence="1" id="KW-0547">Nucleotide-binding</keyword>
<evidence type="ECO:0000313" key="5">
    <source>
        <dbReference type="EMBL" id="MEX0406805.1"/>
    </source>
</evidence>
<reference evidence="5 6" key="1">
    <citation type="submission" date="2024-05" db="EMBL/GenBank/DDBJ databases">
        <authorList>
            <person name="Jiang F."/>
        </authorList>
    </citation>
    <scope>NUCLEOTIDE SEQUENCE [LARGE SCALE GENOMIC DNA]</scope>
    <source>
        <strain evidence="5 6">LZ166</strain>
    </source>
</reference>
<dbReference type="InterPro" id="IPR005158">
    <property type="entry name" value="BTAD"/>
</dbReference>
<protein>
    <submittedName>
        <fullName evidence="5">AAA family ATPase</fullName>
    </submittedName>
</protein>